<dbReference type="RefSeq" id="WP_176819461.1">
    <property type="nucleotide sequence ID" value="NZ_FNPC01000004.1"/>
</dbReference>
<dbReference type="Pfam" id="PF13692">
    <property type="entry name" value="Glyco_trans_1_4"/>
    <property type="match status" value="1"/>
</dbReference>
<keyword evidence="2" id="KW-1185">Reference proteome</keyword>
<dbReference type="CDD" id="cd03801">
    <property type="entry name" value="GT4_PimA-like"/>
    <property type="match status" value="1"/>
</dbReference>
<reference evidence="2" key="1">
    <citation type="submission" date="2016-10" db="EMBL/GenBank/DDBJ databases">
        <authorList>
            <person name="Varghese N."/>
            <person name="Submissions S."/>
        </authorList>
    </citation>
    <scope>NUCLEOTIDE SEQUENCE [LARGE SCALE GENOMIC DNA]</scope>
    <source>
        <strain evidence="2">DC30,IBRC 10041,KCTC 4046</strain>
    </source>
</reference>
<proteinExistence type="predicted"/>
<organism evidence="1 2">
    <name type="scientific">Halopenitus persicus</name>
    <dbReference type="NCBI Taxonomy" id="1048396"/>
    <lineage>
        <taxon>Archaea</taxon>
        <taxon>Methanobacteriati</taxon>
        <taxon>Methanobacteriota</taxon>
        <taxon>Stenosarchaea group</taxon>
        <taxon>Halobacteria</taxon>
        <taxon>Halobacteriales</taxon>
        <taxon>Haloferacaceae</taxon>
        <taxon>Halopenitus</taxon>
    </lineage>
</organism>
<dbReference type="AlphaFoldDB" id="A0A1H3IYS3"/>
<name>A0A1H3IYS3_9EURY</name>
<dbReference type="PANTHER" id="PTHR12526">
    <property type="entry name" value="GLYCOSYLTRANSFERASE"/>
    <property type="match status" value="1"/>
</dbReference>
<dbReference type="Gene3D" id="3.40.50.2000">
    <property type="entry name" value="Glycogen Phosphorylase B"/>
    <property type="match status" value="2"/>
</dbReference>
<dbReference type="SUPFAM" id="SSF53756">
    <property type="entry name" value="UDP-Glycosyltransferase/glycogen phosphorylase"/>
    <property type="match status" value="1"/>
</dbReference>
<dbReference type="EMBL" id="FNPC01000004">
    <property type="protein sequence ID" value="SDY32870.1"/>
    <property type="molecule type" value="Genomic_DNA"/>
</dbReference>
<evidence type="ECO:0000313" key="1">
    <source>
        <dbReference type="EMBL" id="SDY32870.1"/>
    </source>
</evidence>
<protein>
    <submittedName>
        <fullName evidence="1">Glycosyl transferases group 1</fullName>
    </submittedName>
</protein>
<dbReference type="OrthoDB" id="132546at2157"/>
<dbReference type="Proteomes" id="UP000199079">
    <property type="component" value="Unassembled WGS sequence"/>
</dbReference>
<gene>
    <name evidence="1" type="ORF">SAMN05216564_104317</name>
</gene>
<keyword evidence="1" id="KW-0808">Transferase</keyword>
<evidence type="ECO:0000313" key="2">
    <source>
        <dbReference type="Proteomes" id="UP000199079"/>
    </source>
</evidence>
<accession>A0A1H3IYS3</accession>
<dbReference type="GO" id="GO:0016740">
    <property type="term" value="F:transferase activity"/>
    <property type="evidence" value="ECO:0007669"/>
    <property type="project" value="UniProtKB-KW"/>
</dbReference>
<sequence>MTTAVERSSSHIRTQWEILSREYQRHNAVSPPLSEDAVADEEQEYEAADYIVTPSEFAYQSFLDRGFDERSVKCIPFGVDPPPTTSCSRDSETVRFLFAGNVSIRKGIPYLLEAWDKVDLPDAELAIASEVEKDLRPLISDYEERNDVRLLGWVDDLEDCFNRSSVFVFPSLEEGSAIVTYEAMAAGLPLITTYNSGWVGEDGVHGIEVPAADSGSLANALRKLYDDASERRRMGKEAETLIRENYTLDDYGERVHQAYRSMIDSN</sequence>